<gene>
    <name evidence="1" type="ORF">BJN34_00165</name>
</gene>
<dbReference type="AlphaFoldDB" id="A0A1U9UHR8"/>
<protein>
    <submittedName>
        <fullName evidence="1">Uncharacterized protein</fullName>
    </submittedName>
</protein>
<accession>A0A1U9UHR8</accession>
<name>A0A1U9UHR8_CUPNE</name>
<evidence type="ECO:0000313" key="2">
    <source>
        <dbReference type="Proteomes" id="UP000189627"/>
    </source>
</evidence>
<proteinExistence type="predicted"/>
<organism evidence="1 2">
    <name type="scientific">Cupriavidus necator</name>
    <name type="common">Alcaligenes eutrophus</name>
    <name type="synonym">Ralstonia eutropha</name>
    <dbReference type="NCBI Taxonomy" id="106590"/>
    <lineage>
        <taxon>Bacteria</taxon>
        <taxon>Pseudomonadati</taxon>
        <taxon>Pseudomonadota</taxon>
        <taxon>Betaproteobacteria</taxon>
        <taxon>Burkholderiales</taxon>
        <taxon>Burkholderiaceae</taxon>
        <taxon>Cupriavidus</taxon>
    </lineage>
</organism>
<sequence length="159" mass="18643">MKIVRQCQACGLPFEVRPQTPGQRFCPAPACQRHRRREWQRRRLATDADYRENQAQAQRNWVAAHPGYWHEYRELHPAYAARNREQQKRRNITNRIAKMDVWKRLTAVRSGIYALSPAPQTLIAKMAPWIVRITVLARESADRVMIAKRGRVTPGVWTC</sequence>
<evidence type="ECO:0000313" key="1">
    <source>
        <dbReference type="EMBL" id="AQV92306.1"/>
    </source>
</evidence>
<dbReference type="KEGG" id="cuh:BJN34_00165"/>
<reference evidence="2" key="1">
    <citation type="submission" date="2017-02" db="EMBL/GenBank/DDBJ databases">
        <title>Complete genome sequence of Cupriavidus necator strain NH9, a 3-chlorobenzoate degrader.</title>
        <authorList>
            <person name="Moriuchi R."/>
            <person name="Dohra H."/>
            <person name="Ogawa N."/>
        </authorList>
    </citation>
    <scope>NUCLEOTIDE SEQUENCE [LARGE SCALE GENOMIC DNA]</scope>
    <source>
        <strain evidence="2">NH9</strain>
    </source>
</reference>
<dbReference type="Proteomes" id="UP000189627">
    <property type="component" value="Chromosome 1"/>
</dbReference>
<dbReference type="EMBL" id="CP017757">
    <property type="protein sequence ID" value="AQV92306.1"/>
    <property type="molecule type" value="Genomic_DNA"/>
</dbReference>